<evidence type="ECO:0000313" key="3">
    <source>
        <dbReference type="Proteomes" id="UP001170379"/>
    </source>
</evidence>
<evidence type="ECO:0008006" key="4">
    <source>
        <dbReference type="Google" id="ProtNLM"/>
    </source>
</evidence>
<dbReference type="SUPFAM" id="SSF54534">
    <property type="entry name" value="FKBP-like"/>
    <property type="match status" value="1"/>
</dbReference>
<protein>
    <recommendedName>
        <fullName evidence="4">Peptidylprolyl isomerase</fullName>
    </recommendedName>
</protein>
<evidence type="ECO:0000313" key="2">
    <source>
        <dbReference type="EMBL" id="MDJ1370134.1"/>
    </source>
</evidence>
<comment type="caution">
    <text evidence="2">The sequence shown here is derived from an EMBL/GenBank/DDBJ whole genome shotgun (WGS) entry which is preliminary data.</text>
</comment>
<feature type="signal peptide" evidence="1">
    <location>
        <begin position="1"/>
        <end position="23"/>
    </location>
</feature>
<keyword evidence="3" id="KW-1185">Reference proteome</keyword>
<organism evidence="2 3">
    <name type="scientific">Gulosibacter molinativorax</name>
    <dbReference type="NCBI Taxonomy" id="256821"/>
    <lineage>
        <taxon>Bacteria</taxon>
        <taxon>Bacillati</taxon>
        <taxon>Actinomycetota</taxon>
        <taxon>Actinomycetes</taxon>
        <taxon>Micrococcales</taxon>
        <taxon>Microbacteriaceae</taxon>
        <taxon>Gulosibacter</taxon>
    </lineage>
</organism>
<accession>A0ABT7C4N8</accession>
<dbReference type="EMBL" id="PXVD01000003">
    <property type="protein sequence ID" value="MDJ1370134.1"/>
    <property type="molecule type" value="Genomic_DNA"/>
</dbReference>
<dbReference type="RefSeq" id="WP_026935825.1">
    <property type="nucleotide sequence ID" value="NZ_CP028426.1"/>
</dbReference>
<sequence length="313" mass="32234">MTVARFRKPAIAALGAVSMMALASCAQIPSSDRVTTCEPATAFQTERTGEGTGPVVDENAITSFDLQVALEDGSELIPQTTVLDMGDGVATPVNLNYLSSFPMAAFGGMPVNLSAVGEALTCAQAGEQVTATMRMDQLFPEELSASLPEELKSQNVTVTANIGSVYHSAATGRINPQHNGIPAVVTAPDGTPGVTMPKEPAPTEERVAVTIDGFGAPVKEGQLVTMHLSAFSWTDSTQQLTTWGNAGPALQLPAGAGDGMFDITSQLVGKSVGSQVVIVLPASTIAASPDAATWSQLNSSDAIVFVVDILGAE</sequence>
<gene>
    <name evidence="2" type="ORF">C7K25_01900</name>
</gene>
<reference evidence="2" key="1">
    <citation type="submission" date="2018-03" db="EMBL/GenBank/DDBJ databases">
        <authorList>
            <person name="Nunes O.C."/>
            <person name="Lopes A.R."/>
            <person name="Froufe H."/>
            <person name="Munoz-Merida A."/>
            <person name="Barroso C."/>
            <person name="Egas C."/>
        </authorList>
    </citation>
    <scope>NUCLEOTIDE SEQUENCE</scope>
    <source>
        <strain evidence="2">ON4</strain>
    </source>
</reference>
<dbReference type="Proteomes" id="UP001170379">
    <property type="component" value="Unassembled WGS sequence"/>
</dbReference>
<dbReference type="PROSITE" id="PS51257">
    <property type="entry name" value="PROKAR_LIPOPROTEIN"/>
    <property type="match status" value="1"/>
</dbReference>
<reference evidence="2" key="2">
    <citation type="journal article" date="2022" name="Sci. Rep.">
        <title>In silico prediction of the enzymes involved in the degradation of the herbicide molinate by Gulosibacter molinativorax ON4T.</title>
        <authorList>
            <person name="Lopes A.R."/>
            <person name="Bunin E."/>
            <person name="Viana A.T."/>
            <person name="Froufe H."/>
            <person name="Munoz-Merida A."/>
            <person name="Pinho D."/>
            <person name="Figueiredo J."/>
            <person name="Barroso C."/>
            <person name="Vaz-Moreira I."/>
            <person name="Bellanger X."/>
            <person name="Egas C."/>
            <person name="Nunes O.C."/>
        </authorList>
    </citation>
    <scope>NUCLEOTIDE SEQUENCE</scope>
    <source>
        <strain evidence="2">ON4</strain>
    </source>
</reference>
<feature type="chain" id="PRO_5045489870" description="Peptidylprolyl isomerase" evidence="1">
    <location>
        <begin position="24"/>
        <end position="313"/>
    </location>
</feature>
<proteinExistence type="predicted"/>
<keyword evidence="1" id="KW-0732">Signal</keyword>
<name>A0ABT7C4N8_9MICO</name>
<evidence type="ECO:0000256" key="1">
    <source>
        <dbReference type="SAM" id="SignalP"/>
    </source>
</evidence>